<sequence>MTERLEQYAILLDIILIDRIPDPALKDRKTLITLHWKPRARILRWPGLCLGAVVMSYFGVLSYPQPAFAYHTSYRQFDVWSDRPIDAGISTVLDDATRRMSTSELYSSDQKFRVFFCNATWRLGLYALFQTKVGGMVYSWLTPNIYIRNSVIAENRIVSPRKGPMRDAAHRPLSYFIAHEATHVMQARAFGRFYLPFYPTWLNEGYADYVGKAGDFDIADNIRLLKANDPALDYQQSRLYRGYHLDVAWLMDTCGMSIRSIYAHPPSEKEIIKVLKTENPNCALARTN</sequence>
<dbReference type="RefSeq" id="WP_166119011.1">
    <property type="nucleotide sequence ID" value="NZ_JBHLZV010000012.1"/>
</dbReference>
<keyword evidence="1" id="KW-0812">Transmembrane</keyword>
<evidence type="ECO:0000313" key="2">
    <source>
        <dbReference type="EMBL" id="MCX2560207.1"/>
    </source>
</evidence>
<evidence type="ECO:0008006" key="4">
    <source>
        <dbReference type="Google" id="ProtNLM"/>
    </source>
</evidence>
<organism evidence="2 3">
    <name type="scientific">Acetobacter farinalis</name>
    <dbReference type="NCBI Taxonomy" id="1260984"/>
    <lineage>
        <taxon>Bacteria</taxon>
        <taxon>Pseudomonadati</taxon>
        <taxon>Pseudomonadota</taxon>
        <taxon>Alphaproteobacteria</taxon>
        <taxon>Acetobacterales</taxon>
        <taxon>Acetobacteraceae</taxon>
        <taxon>Acetobacter</taxon>
    </lineage>
</organism>
<gene>
    <name evidence="2" type="ORF">OQ252_02140</name>
</gene>
<comment type="caution">
    <text evidence="2">The sequence shown here is derived from an EMBL/GenBank/DDBJ whole genome shotgun (WGS) entry which is preliminary data.</text>
</comment>
<feature type="transmembrane region" description="Helical" evidence="1">
    <location>
        <begin position="42"/>
        <end position="63"/>
    </location>
</feature>
<reference evidence="2 3" key="1">
    <citation type="submission" date="2022-11" db="EMBL/GenBank/DDBJ databases">
        <title>Genome sequencing of Acetobacter type strain.</title>
        <authorList>
            <person name="Heo J."/>
            <person name="Lee D."/>
            <person name="Han B.-H."/>
            <person name="Hong S.-B."/>
            <person name="Kwon S.-W."/>
        </authorList>
    </citation>
    <scope>NUCLEOTIDE SEQUENCE [LARGE SCALE GENOMIC DNA]</scope>
    <source>
        <strain evidence="2 3">KACC 21251</strain>
    </source>
</reference>
<accession>A0ABT3Q4J2</accession>
<name>A0ABT3Q4J2_9PROT</name>
<proteinExistence type="predicted"/>
<keyword evidence="1" id="KW-1133">Transmembrane helix</keyword>
<dbReference type="EMBL" id="JAPIUX010000001">
    <property type="protein sequence ID" value="MCX2560207.1"/>
    <property type="molecule type" value="Genomic_DNA"/>
</dbReference>
<keyword evidence="1" id="KW-0472">Membrane</keyword>
<keyword evidence="3" id="KW-1185">Reference proteome</keyword>
<evidence type="ECO:0000256" key="1">
    <source>
        <dbReference type="SAM" id="Phobius"/>
    </source>
</evidence>
<evidence type="ECO:0000313" key="3">
    <source>
        <dbReference type="Proteomes" id="UP001526446"/>
    </source>
</evidence>
<protein>
    <recommendedName>
        <fullName evidence="4">DUF4157 domain-containing protein</fullName>
    </recommendedName>
</protein>
<dbReference type="Proteomes" id="UP001526446">
    <property type="component" value="Unassembled WGS sequence"/>
</dbReference>